<proteinExistence type="predicted"/>
<gene>
    <name evidence="2" type="ORF">DPM35_02910</name>
</gene>
<accession>A0A330GYC4</accession>
<name>A0A330GYC4_9HYPH</name>
<organism evidence="2 3">
    <name type="scientific">Mesorhizobium atlanticum</name>
    <dbReference type="NCBI Taxonomy" id="2233532"/>
    <lineage>
        <taxon>Bacteria</taxon>
        <taxon>Pseudomonadati</taxon>
        <taxon>Pseudomonadota</taxon>
        <taxon>Alphaproteobacteria</taxon>
        <taxon>Hyphomicrobiales</taxon>
        <taxon>Phyllobacteriaceae</taxon>
        <taxon>Mesorhizobium</taxon>
    </lineage>
</organism>
<evidence type="ECO:0000256" key="1">
    <source>
        <dbReference type="SAM" id="Phobius"/>
    </source>
</evidence>
<dbReference type="EMBL" id="QMBQ01000001">
    <property type="protein sequence ID" value="RAZ80256.1"/>
    <property type="molecule type" value="Genomic_DNA"/>
</dbReference>
<keyword evidence="3" id="KW-1185">Reference proteome</keyword>
<dbReference type="PANTHER" id="PTHR37314:SF5">
    <property type="entry name" value="SLR0142 PROTEIN"/>
    <property type="match status" value="1"/>
</dbReference>
<dbReference type="RefSeq" id="WP_112126217.1">
    <property type="nucleotide sequence ID" value="NZ_QMBQ01000001.1"/>
</dbReference>
<sequence length="231" mass="24075">MADEAKDKRAVVLPLLLGFNGGYVDTMGFLALQGLFTAHVTGNFVTLGASLALGTSGALSKLLALPVFCAVVIVSRLLSNALRHREAPVFRYLLTIKLVLLIAAAVLAVRLGPFPDGDHWVAIVTGMILVSAMAVQNAAHRVHLASLPPSTLMTGTTTQIMLDLADLIYGSSAEDTAASRSRLARMSGMVAVFALGCGTAAALHVQIGVWSFAVPPVVAMLSLIVRGSTTP</sequence>
<feature type="transmembrane region" description="Helical" evidence="1">
    <location>
        <begin position="90"/>
        <end position="108"/>
    </location>
</feature>
<keyword evidence="1" id="KW-1133">Transmembrane helix</keyword>
<dbReference type="OrthoDB" id="7676651at2"/>
<dbReference type="InterPro" id="IPR010699">
    <property type="entry name" value="DUF1275"/>
</dbReference>
<dbReference type="Pfam" id="PF06912">
    <property type="entry name" value="DUF1275"/>
    <property type="match status" value="1"/>
</dbReference>
<protein>
    <recommendedName>
        <fullName evidence="4">DUF1275 domain-containing protein</fullName>
    </recommendedName>
</protein>
<feature type="transmembrane region" description="Helical" evidence="1">
    <location>
        <begin position="190"/>
        <end position="213"/>
    </location>
</feature>
<feature type="transmembrane region" description="Helical" evidence="1">
    <location>
        <begin position="58"/>
        <end position="78"/>
    </location>
</feature>
<comment type="caution">
    <text evidence="2">The sequence shown here is derived from an EMBL/GenBank/DDBJ whole genome shotgun (WGS) entry which is preliminary data.</text>
</comment>
<evidence type="ECO:0000313" key="2">
    <source>
        <dbReference type="EMBL" id="RAZ80256.1"/>
    </source>
</evidence>
<feature type="transmembrane region" description="Helical" evidence="1">
    <location>
        <begin position="120"/>
        <end position="139"/>
    </location>
</feature>
<evidence type="ECO:0000313" key="3">
    <source>
        <dbReference type="Proteomes" id="UP000251956"/>
    </source>
</evidence>
<keyword evidence="1" id="KW-0472">Membrane</keyword>
<dbReference type="AlphaFoldDB" id="A0A330GYC4"/>
<dbReference type="PANTHER" id="PTHR37314">
    <property type="entry name" value="SLR0142 PROTEIN"/>
    <property type="match status" value="1"/>
</dbReference>
<evidence type="ECO:0008006" key="4">
    <source>
        <dbReference type="Google" id="ProtNLM"/>
    </source>
</evidence>
<dbReference type="Proteomes" id="UP000251956">
    <property type="component" value="Unassembled WGS sequence"/>
</dbReference>
<reference evidence="2 3" key="1">
    <citation type="submission" date="2018-07" db="EMBL/GenBank/DDBJ databases">
        <title>Diversity of Mesorhizobium strains in Brazil.</title>
        <authorList>
            <person name="Helene L.C.F."/>
            <person name="Dall'Agnol R."/>
            <person name="Delamuta J.R.M."/>
            <person name="Hungria M."/>
        </authorList>
    </citation>
    <scope>NUCLEOTIDE SEQUENCE [LARGE SCALE GENOMIC DNA]</scope>
    <source>
        <strain evidence="2 3">CNPSo 3140</strain>
    </source>
</reference>
<feature type="transmembrane region" description="Helical" evidence="1">
    <location>
        <begin position="12"/>
        <end position="38"/>
    </location>
</feature>
<keyword evidence="1" id="KW-0812">Transmembrane</keyword>